<name>A0A7I9W7W5_MYCAG</name>
<dbReference type="PANTHER" id="PTHR38588">
    <property type="entry name" value="BLL0334 PROTEIN"/>
    <property type="match status" value="1"/>
</dbReference>
<reference evidence="2 3" key="1">
    <citation type="journal article" date="2019" name="Emerg. Microbes Infect.">
        <title>Comprehensive subspecies identification of 175 nontuberculous mycobacteria species based on 7547 genomic profiles.</title>
        <authorList>
            <person name="Matsumoto Y."/>
            <person name="Kinjo T."/>
            <person name="Motooka D."/>
            <person name="Nabeya D."/>
            <person name="Jung N."/>
            <person name="Uechi K."/>
            <person name="Horii T."/>
            <person name="Iida T."/>
            <person name="Fujita J."/>
            <person name="Nakamura S."/>
        </authorList>
    </citation>
    <scope>NUCLEOTIDE SEQUENCE [LARGE SCALE GENOMIC DNA]</scope>
    <source>
        <strain evidence="2 3">JCM 6377</strain>
    </source>
</reference>
<evidence type="ECO:0000313" key="2">
    <source>
        <dbReference type="EMBL" id="GFG53781.1"/>
    </source>
</evidence>
<dbReference type="Pfam" id="PF06240">
    <property type="entry name" value="COXG"/>
    <property type="match status" value="1"/>
</dbReference>
<dbReference type="Proteomes" id="UP000465302">
    <property type="component" value="Unassembled WGS sequence"/>
</dbReference>
<dbReference type="CDD" id="cd07823">
    <property type="entry name" value="SRPBCC_5"/>
    <property type="match status" value="1"/>
</dbReference>
<gene>
    <name evidence="2" type="ORF">MAGR_52220</name>
</gene>
<dbReference type="Gene3D" id="3.30.530.20">
    <property type="match status" value="1"/>
</dbReference>
<dbReference type="RefSeq" id="WP_163701114.1">
    <property type="nucleotide sequence ID" value="NZ_BLKS01000001.1"/>
</dbReference>
<keyword evidence="1" id="KW-1133">Transmembrane helix</keyword>
<evidence type="ECO:0000313" key="3">
    <source>
        <dbReference type="Proteomes" id="UP000465302"/>
    </source>
</evidence>
<proteinExistence type="predicted"/>
<keyword evidence="1" id="KW-0472">Membrane</keyword>
<protein>
    <submittedName>
        <fullName evidence="2">Carbon monoxide dehydrogenase subunit G (CoxG) family protein</fullName>
    </submittedName>
</protein>
<accession>A0A7I9W7W5</accession>
<dbReference type="InterPro" id="IPR023393">
    <property type="entry name" value="START-like_dom_sf"/>
</dbReference>
<sequence>MKISNEFTVSASPDEAWKLLMDLEQVVPLMPGASYLGQDGEDFLGKVKIKVGPVTSEFGGKARFLSRDDTLRRALVSASGKEARGSGNASATITLAVHEAGENNSRVTVDTDMQIVGKLAQFGSGMIQQVSEKLLAQFVERLEAKIAGTGEEPETAPGVAASGARAVAKPVAAVQSEPEPIDLLDLAGGGALLKYGPYVAGVLVLALLTFVLLELAGEDALLKDGPYVAGALVLAVLMFILGRRSAKRKQ</sequence>
<comment type="caution">
    <text evidence="2">The sequence shown here is derived from an EMBL/GenBank/DDBJ whole genome shotgun (WGS) entry which is preliminary data.</text>
</comment>
<dbReference type="SUPFAM" id="SSF55961">
    <property type="entry name" value="Bet v1-like"/>
    <property type="match status" value="1"/>
</dbReference>
<dbReference type="InterPro" id="IPR010419">
    <property type="entry name" value="CO_DH_gsu"/>
</dbReference>
<dbReference type="AlphaFoldDB" id="A0A7I9W7W5"/>
<keyword evidence="1" id="KW-0812">Transmembrane</keyword>
<dbReference type="EMBL" id="BLKS01000001">
    <property type="protein sequence ID" value="GFG53781.1"/>
    <property type="molecule type" value="Genomic_DNA"/>
</dbReference>
<feature type="transmembrane region" description="Helical" evidence="1">
    <location>
        <begin position="195"/>
        <end position="213"/>
    </location>
</feature>
<dbReference type="PANTHER" id="PTHR38588:SF1">
    <property type="entry name" value="BLL0334 PROTEIN"/>
    <property type="match status" value="1"/>
</dbReference>
<feature type="transmembrane region" description="Helical" evidence="1">
    <location>
        <begin position="225"/>
        <end position="242"/>
    </location>
</feature>
<organism evidence="2 3">
    <name type="scientific">Mycolicibacterium agri</name>
    <name type="common">Mycobacterium agri</name>
    <dbReference type="NCBI Taxonomy" id="36811"/>
    <lineage>
        <taxon>Bacteria</taxon>
        <taxon>Bacillati</taxon>
        <taxon>Actinomycetota</taxon>
        <taxon>Actinomycetes</taxon>
        <taxon>Mycobacteriales</taxon>
        <taxon>Mycobacteriaceae</taxon>
        <taxon>Mycolicibacterium</taxon>
    </lineage>
</organism>
<evidence type="ECO:0000256" key="1">
    <source>
        <dbReference type="SAM" id="Phobius"/>
    </source>
</evidence>